<feature type="transmembrane region" description="Helical" evidence="6">
    <location>
        <begin position="102"/>
        <end position="121"/>
    </location>
</feature>
<feature type="transmembrane region" description="Helical" evidence="6">
    <location>
        <begin position="46"/>
        <end position="64"/>
    </location>
</feature>
<dbReference type="PANTHER" id="PTHR32322">
    <property type="entry name" value="INNER MEMBRANE TRANSPORTER"/>
    <property type="match status" value="1"/>
</dbReference>
<evidence type="ECO:0000259" key="7">
    <source>
        <dbReference type="Pfam" id="PF00892"/>
    </source>
</evidence>
<feature type="transmembrane region" description="Helical" evidence="6">
    <location>
        <begin position="12"/>
        <end position="34"/>
    </location>
</feature>
<organism evidence="8 9">
    <name type="scientific">Kribbella steppae</name>
    <dbReference type="NCBI Taxonomy" id="2512223"/>
    <lineage>
        <taxon>Bacteria</taxon>
        <taxon>Bacillati</taxon>
        <taxon>Actinomycetota</taxon>
        <taxon>Actinomycetes</taxon>
        <taxon>Propionibacteriales</taxon>
        <taxon>Kribbellaceae</taxon>
        <taxon>Kribbella</taxon>
    </lineage>
</organism>
<keyword evidence="3 6" id="KW-0812">Transmembrane</keyword>
<evidence type="ECO:0000256" key="6">
    <source>
        <dbReference type="SAM" id="Phobius"/>
    </source>
</evidence>
<dbReference type="InterPro" id="IPR037185">
    <property type="entry name" value="EmrE-like"/>
</dbReference>
<feature type="domain" description="EamA" evidence="7">
    <location>
        <begin position="152"/>
        <end position="278"/>
    </location>
</feature>
<dbReference type="InterPro" id="IPR000620">
    <property type="entry name" value="EamA_dom"/>
</dbReference>
<feature type="transmembrane region" description="Helical" evidence="6">
    <location>
        <begin position="263"/>
        <end position="281"/>
    </location>
</feature>
<feature type="transmembrane region" description="Helical" evidence="6">
    <location>
        <begin position="76"/>
        <end position="96"/>
    </location>
</feature>
<accession>A0A4R2HGM6</accession>
<evidence type="ECO:0000256" key="2">
    <source>
        <dbReference type="ARBA" id="ARBA00007362"/>
    </source>
</evidence>
<dbReference type="Proteomes" id="UP000294508">
    <property type="component" value="Unassembled WGS sequence"/>
</dbReference>
<dbReference type="Gene3D" id="1.10.3730.20">
    <property type="match status" value="1"/>
</dbReference>
<evidence type="ECO:0000313" key="9">
    <source>
        <dbReference type="Proteomes" id="UP000294508"/>
    </source>
</evidence>
<dbReference type="PANTHER" id="PTHR32322:SF2">
    <property type="entry name" value="EAMA DOMAIN-CONTAINING PROTEIN"/>
    <property type="match status" value="1"/>
</dbReference>
<reference evidence="8 9" key="1">
    <citation type="journal article" date="2015" name="Stand. Genomic Sci.">
        <title>Genomic Encyclopedia of Bacterial and Archaeal Type Strains, Phase III: the genomes of soil and plant-associated and newly described type strains.</title>
        <authorList>
            <person name="Whitman W.B."/>
            <person name="Woyke T."/>
            <person name="Klenk H.P."/>
            <person name="Zhou Y."/>
            <person name="Lilburn T.G."/>
            <person name="Beck B.J."/>
            <person name="De Vos P."/>
            <person name="Vandamme P."/>
            <person name="Eisen J.A."/>
            <person name="Garrity G."/>
            <person name="Hugenholtz P."/>
            <person name="Kyrpides N.C."/>
        </authorList>
    </citation>
    <scope>NUCLEOTIDE SEQUENCE [LARGE SCALE GENOMIC DNA]</scope>
    <source>
        <strain evidence="8 9">VKM Ac-2572</strain>
    </source>
</reference>
<dbReference type="RefSeq" id="WP_132210516.1">
    <property type="nucleotide sequence ID" value="NZ_SLWN01000006.1"/>
</dbReference>
<feature type="transmembrane region" description="Helical" evidence="6">
    <location>
        <begin position="182"/>
        <end position="201"/>
    </location>
</feature>
<sequence length="283" mass="28774">MHHRLAPSTARGLLYVALAGVAWGTGGPTGALLFQYSGLNSTAISFWRLLGGAVWLAIACGVLARDPIIQQFAAAPMRYLLSGLGLAVCQLGYFAAIPRVGVAVATVISLGAGPVFIALGARERITSTLLVAVLGLALLISGGGGTGHGSLPGIALSLLSAAGYALTTLLNRDQQDPITSAFLGFTAGAIILLPLAMTGGLTPAPVSWPLLAYFGLVPTALAYALFYTGLRAIRASTAAVIALIEPLLAAAIGVLAFHEHLTTLSLIGAAVLLAAVVLQAMRE</sequence>
<evidence type="ECO:0000256" key="4">
    <source>
        <dbReference type="ARBA" id="ARBA00022989"/>
    </source>
</evidence>
<evidence type="ECO:0000256" key="1">
    <source>
        <dbReference type="ARBA" id="ARBA00004141"/>
    </source>
</evidence>
<dbReference type="InterPro" id="IPR050638">
    <property type="entry name" value="AA-Vitamin_Transporters"/>
</dbReference>
<comment type="caution">
    <text evidence="8">The sequence shown here is derived from an EMBL/GenBank/DDBJ whole genome shotgun (WGS) entry which is preliminary data.</text>
</comment>
<protein>
    <submittedName>
        <fullName evidence="8">DME family drug/metabolite transporter</fullName>
    </submittedName>
</protein>
<keyword evidence="5 6" id="KW-0472">Membrane</keyword>
<feature type="transmembrane region" description="Helical" evidence="6">
    <location>
        <begin position="151"/>
        <end position="170"/>
    </location>
</feature>
<dbReference type="EMBL" id="SLWN01000006">
    <property type="protein sequence ID" value="TCO28324.1"/>
    <property type="molecule type" value="Genomic_DNA"/>
</dbReference>
<feature type="transmembrane region" description="Helical" evidence="6">
    <location>
        <begin position="238"/>
        <end position="257"/>
    </location>
</feature>
<gene>
    <name evidence="8" type="ORF">EV652_106310</name>
</gene>
<dbReference type="Pfam" id="PF00892">
    <property type="entry name" value="EamA"/>
    <property type="match status" value="1"/>
</dbReference>
<keyword evidence="9" id="KW-1185">Reference proteome</keyword>
<evidence type="ECO:0000313" key="8">
    <source>
        <dbReference type="EMBL" id="TCO28324.1"/>
    </source>
</evidence>
<feature type="transmembrane region" description="Helical" evidence="6">
    <location>
        <begin position="128"/>
        <end position="145"/>
    </location>
</feature>
<proteinExistence type="inferred from homology"/>
<keyword evidence="4 6" id="KW-1133">Transmembrane helix</keyword>
<dbReference type="OrthoDB" id="3821087at2"/>
<feature type="transmembrane region" description="Helical" evidence="6">
    <location>
        <begin position="207"/>
        <end position="226"/>
    </location>
</feature>
<dbReference type="AlphaFoldDB" id="A0A4R2HGM6"/>
<comment type="subcellular location">
    <subcellularLocation>
        <location evidence="1">Membrane</location>
        <topology evidence="1">Multi-pass membrane protein</topology>
    </subcellularLocation>
</comment>
<evidence type="ECO:0000256" key="5">
    <source>
        <dbReference type="ARBA" id="ARBA00023136"/>
    </source>
</evidence>
<evidence type="ECO:0000256" key="3">
    <source>
        <dbReference type="ARBA" id="ARBA00022692"/>
    </source>
</evidence>
<name>A0A4R2HGM6_9ACTN</name>
<dbReference type="GO" id="GO:0016020">
    <property type="term" value="C:membrane"/>
    <property type="evidence" value="ECO:0007669"/>
    <property type="project" value="UniProtKB-SubCell"/>
</dbReference>
<comment type="similarity">
    <text evidence="2">Belongs to the EamA transporter family.</text>
</comment>
<dbReference type="SUPFAM" id="SSF103481">
    <property type="entry name" value="Multidrug resistance efflux transporter EmrE"/>
    <property type="match status" value="1"/>
</dbReference>